<name>A0A327Z0F5_9ACTN</name>
<dbReference type="RefSeq" id="WP_111654825.1">
    <property type="nucleotide sequence ID" value="NZ_JACHWI010000002.1"/>
</dbReference>
<feature type="domain" description="Putative zinc-finger" evidence="13">
    <location>
        <begin position="4"/>
        <end position="36"/>
    </location>
</feature>
<feature type="transmembrane region" description="Helical" evidence="11">
    <location>
        <begin position="90"/>
        <end position="111"/>
    </location>
</feature>
<evidence type="ECO:0000256" key="7">
    <source>
        <dbReference type="ARBA" id="ARBA00023136"/>
    </source>
</evidence>
<feature type="domain" description="Anti-sigma K factor RskA C-terminal" evidence="12">
    <location>
        <begin position="91"/>
        <end position="230"/>
    </location>
</feature>
<evidence type="ECO:0000256" key="11">
    <source>
        <dbReference type="SAM" id="Phobius"/>
    </source>
</evidence>
<dbReference type="OrthoDB" id="153510at2"/>
<dbReference type="AlphaFoldDB" id="A0A327Z0F5"/>
<evidence type="ECO:0000256" key="6">
    <source>
        <dbReference type="ARBA" id="ARBA00023015"/>
    </source>
</evidence>
<dbReference type="PANTHER" id="PTHR37461">
    <property type="entry name" value="ANTI-SIGMA-K FACTOR RSKA"/>
    <property type="match status" value="1"/>
</dbReference>
<comment type="subcellular location">
    <subcellularLocation>
        <location evidence="2">Cell membrane</location>
    </subcellularLocation>
    <subcellularLocation>
        <location evidence="1">Membrane</location>
        <topology evidence="1">Single-pass membrane protein</topology>
    </subcellularLocation>
</comment>
<dbReference type="GO" id="GO:0016989">
    <property type="term" value="F:sigma factor antagonist activity"/>
    <property type="evidence" value="ECO:0007669"/>
    <property type="project" value="TreeGrafter"/>
</dbReference>
<dbReference type="InterPro" id="IPR027383">
    <property type="entry name" value="Znf_put"/>
</dbReference>
<evidence type="ECO:0000256" key="8">
    <source>
        <dbReference type="ARBA" id="ARBA00023163"/>
    </source>
</evidence>
<evidence type="ECO:0000256" key="1">
    <source>
        <dbReference type="ARBA" id="ARBA00004167"/>
    </source>
</evidence>
<dbReference type="InterPro" id="IPR041916">
    <property type="entry name" value="Anti_sigma_zinc_sf"/>
</dbReference>
<organism evidence="14 15">
    <name type="scientific">Actinoplanes lutulentus</name>
    <dbReference type="NCBI Taxonomy" id="1287878"/>
    <lineage>
        <taxon>Bacteria</taxon>
        <taxon>Bacillati</taxon>
        <taxon>Actinomycetota</taxon>
        <taxon>Actinomycetes</taxon>
        <taxon>Micromonosporales</taxon>
        <taxon>Micromonosporaceae</taxon>
        <taxon>Actinoplanes</taxon>
    </lineage>
</organism>
<protein>
    <recommendedName>
        <fullName evidence="10">Regulator of SigK</fullName>
    </recommendedName>
    <alternativeName>
        <fullName evidence="9">Sigma-K anti-sigma factor RskA</fullName>
    </alternativeName>
</protein>
<keyword evidence="15" id="KW-1185">Reference proteome</keyword>
<dbReference type="InterPro" id="IPR018764">
    <property type="entry name" value="RskA_C"/>
</dbReference>
<dbReference type="PANTHER" id="PTHR37461:SF1">
    <property type="entry name" value="ANTI-SIGMA-K FACTOR RSKA"/>
    <property type="match status" value="1"/>
</dbReference>
<sequence length="238" mass="24544">MSVEIHALVGPYALDALDDVERAAFERHLRECEPCRLEADDLRETAARLADGAWSVPPPGLRDNVLAAIGNTRQVSAPATRSARPVRRMWVAAAAAVVVAAGAAGAGAWTIQDQRVRTAQATAAQEARVRTILTAPDVVLREETLDSGGRVTVASSRLQDAGVIMLSADGAPAAGRVYQTWTIRAGTPSSAGALGEGQSAAVQVIDGLPEANQVGVTVEAAPGATTPSAPLDALVELT</sequence>
<evidence type="ECO:0000256" key="4">
    <source>
        <dbReference type="ARBA" id="ARBA00022692"/>
    </source>
</evidence>
<keyword evidence="5 11" id="KW-1133">Transmembrane helix</keyword>
<evidence type="ECO:0000256" key="2">
    <source>
        <dbReference type="ARBA" id="ARBA00004236"/>
    </source>
</evidence>
<dbReference type="GO" id="GO:0005886">
    <property type="term" value="C:plasma membrane"/>
    <property type="evidence" value="ECO:0007669"/>
    <property type="project" value="UniProtKB-SubCell"/>
</dbReference>
<keyword evidence="4 11" id="KW-0812">Transmembrane</keyword>
<proteinExistence type="predicted"/>
<reference evidence="14 15" key="1">
    <citation type="submission" date="2018-06" db="EMBL/GenBank/DDBJ databases">
        <title>Genomic Encyclopedia of Type Strains, Phase III (KMG-III): the genomes of soil and plant-associated and newly described type strains.</title>
        <authorList>
            <person name="Whitman W."/>
        </authorList>
    </citation>
    <scope>NUCLEOTIDE SEQUENCE [LARGE SCALE GENOMIC DNA]</scope>
    <source>
        <strain evidence="14 15">CGMCC 4.7090</strain>
    </source>
</reference>
<dbReference type="Pfam" id="PF10099">
    <property type="entry name" value="RskA_C"/>
    <property type="match status" value="1"/>
</dbReference>
<dbReference type="Gene3D" id="1.10.10.1320">
    <property type="entry name" value="Anti-sigma factor, zinc-finger domain"/>
    <property type="match status" value="1"/>
</dbReference>
<dbReference type="EMBL" id="QLMJ01000029">
    <property type="protein sequence ID" value="RAK25974.1"/>
    <property type="molecule type" value="Genomic_DNA"/>
</dbReference>
<dbReference type="Proteomes" id="UP000249341">
    <property type="component" value="Unassembled WGS sequence"/>
</dbReference>
<evidence type="ECO:0000256" key="3">
    <source>
        <dbReference type="ARBA" id="ARBA00022475"/>
    </source>
</evidence>
<dbReference type="InterPro" id="IPR051474">
    <property type="entry name" value="Anti-sigma-K/W_factor"/>
</dbReference>
<comment type="caution">
    <text evidence="14">The sequence shown here is derived from an EMBL/GenBank/DDBJ whole genome shotgun (WGS) entry which is preliminary data.</text>
</comment>
<evidence type="ECO:0000313" key="15">
    <source>
        <dbReference type="Proteomes" id="UP000249341"/>
    </source>
</evidence>
<evidence type="ECO:0000259" key="13">
    <source>
        <dbReference type="Pfam" id="PF13490"/>
    </source>
</evidence>
<evidence type="ECO:0000259" key="12">
    <source>
        <dbReference type="Pfam" id="PF10099"/>
    </source>
</evidence>
<gene>
    <name evidence="14" type="ORF">B0I29_1298</name>
</gene>
<evidence type="ECO:0000256" key="10">
    <source>
        <dbReference type="ARBA" id="ARBA00030803"/>
    </source>
</evidence>
<evidence type="ECO:0000256" key="9">
    <source>
        <dbReference type="ARBA" id="ARBA00029829"/>
    </source>
</evidence>
<keyword evidence="7 11" id="KW-0472">Membrane</keyword>
<evidence type="ECO:0000313" key="14">
    <source>
        <dbReference type="EMBL" id="RAK25974.1"/>
    </source>
</evidence>
<dbReference type="GO" id="GO:0006417">
    <property type="term" value="P:regulation of translation"/>
    <property type="evidence" value="ECO:0007669"/>
    <property type="project" value="TreeGrafter"/>
</dbReference>
<dbReference type="Pfam" id="PF13490">
    <property type="entry name" value="zf-HC2"/>
    <property type="match status" value="1"/>
</dbReference>
<evidence type="ECO:0000256" key="5">
    <source>
        <dbReference type="ARBA" id="ARBA00022989"/>
    </source>
</evidence>
<accession>A0A327Z0F5</accession>
<keyword evidence="8" id="KW-0804">Transcription</keyword>
<keyword evidence="6" id="KW-0805">Transcription regulation</keyword>
<keyword evidence="3" id="KW-1003">Cell membrane</keyword>